<feature type="compositionally biased region" description="Polar residues" evidence="1">
    <location>
        <begin position="372"/>
        <end position="388"/>
    </location>
</feature>
<dbReference type="AlphaFoldDB" id="A0A2I2FS30"/>
<proteinExistence type="predicted"/>
<organism evidence="2 3">
    <name type="scientific">Aspergillus steynii IBT 23096</name>
    <dbReference type="NCBI Taxonomy" id="1392250"/>
    <lineage>
        <taxon>Eukaryota</taxon>
        <taxon>Fungi</taxon>
        <taxon>Dikarya</taxon>
        <taxon>Ascomycota</taxon>
        <taxon>Pezizomycotina</taxon>
        <taxon>Eurotiomycetes</taxon>
        <taxon>Eurotiomycetidae</taxon>
        <taxon>Eurotiales</taxon>
        <taxon>Aspergillaceae</taxon>
        <taxon>Aspergillus</taxon>
        <taxon>Aspergillus subgen. Circumdati</taxon>
    </lineage>
</organism>
<evidence type="ECO:0000313" key="3">
    <source>
        <dbReference type="Proteomes" id="UP000234275"/>
    </source>
</evidence>
<name>A0A2I2FS30_9EURO</name>
<keyword evidence="3" id="KW-1185">Reference proteome</keyword>
<protein>
    <submittedName>
        <fullName evidence="2">Uncharacterized protein</fullName>
    </submittedName>
</protein>
<sequence>MDNAEVQIIYDQMREYSQQETVIGLNRTIPFKQGLRPQKSRRLCGQCSKHQATRMTNMAGEIPYTAWLCRTCFEYQARTGDAPPESVYNDPLRRNIVFVYRPKKLVENPRFNRNKVELVCSLCENTVSRGWHKHPSDTTKTICDTCYKEAHKQSTVIMRHLNIATRKAACKEIDGLALTETLTPKGLVPKDPKKRICGSCGRVNHTNGFLTHPEHGLICNTCLIRERNDKVRGTKTVQRSQKSLEKQKDSTECFHCKKQFSKTVRKSWWKGLEEFLCKSCHDSVRLRRRLPVLPEQIRDLIVECDGCKTKYSRSWHIRDVDNKGSLYCAPCYICVRVNKTPSAQRRCESNEGPESKTYYEAVCSGDNHPVGDNQTVGANQTVGESEGD</sequence>
<feature type="region of interest" description="Disordered" evidence="1">
    <location>
        <begin position="366"/>
        <end position="388"/>
    </location>
</feature>
<evidence type="ECO:0000256" key="1">
    <source>
        <dbReference type="SAM" id="MobiDB-lite"/>
    </source>
</evidence>
<dbReference type="GeneID" id="36561560"/>
<dbReference type="VEuPathDB" id="FungiDB:P170DRAFT_481366"/>
<evidence type="ECO:0000313" key="2">
    <source>
        <dbReference type="EMBL" id="PLB43419.1"/>
    </source>
</evidence>
<dbReference type="RefSeq" id="XP_024698721.1">
    <property type="nucleotide sequence ID" value="XM_024853862.1"/>
</dbReference>
<comment type="caution">
    <text evidence="2">The sequence shown here is derived from an EMBL/GenBank/DDBJ whole genome shotgun (WGS) entry which is preliminary data.</text>
</comment>
<dbReference type="Proteomes" id="UP000234275">
    <property type="component" value="Unassembled WGS sequence"/>
</dbReference>
<dbReference type="EMBL" id="MSFO01000011">
    <property type="protein sequence ID" value="PLB43419.1"/>
    <property type="molecule type" value="Genomic_DNA"/>
</dbReference>
<accession>A0A2I2FS30</accession>
<reference evidence="2 3" key="1">
    <citation type="submission" date="2016-12" db="EMBL/GenBank/DDBJ databases">
        <title>The genomes of Aspergillus section Nigri reveals drivers in fungal speciation.</title>
        <authorList>
            <consortium name="DOE Joint Genome Institute"/>
            <person name="Vesth T.C."/>
            <person name="Nybo J."/>
            <person name="Theobald S."/>
            <person name="Brandl J."/>
            <person name="Frisvad J.C."/>
            <person name="Nielsen K.F."/>
            <person name="Lyhne E.K."/>
            <person name="Kogle M.E."/>
            <person name="Kuo A."/>
            <person name="Riley R."/>
            <person name="Clum A."/>
            <person name="Nolan M."/>
            <person name="Lipzen A."/>
            <person name="Salamov A."/>
            <person name="Henrissat B."/>
            <person name="Wiebenga A."/>
            <person name="De Vries R.P."/>
            <person name="Grigoriev I.V."/>
            <person name="Mortensen U.H."/>
            <person name="Andersen M.R."/>
            <person name="Baker S.E."/>
        </authorList>
    </citation>
    <scope>NUCLEOTIDE SEQUENCE [LARGE SCALE GENOMIC DNA]</scope>
    <source>
        <strain evidence="2 3">IBT 23096</strain>
    </source>
</reference>
<gene>
    <name evidence="2" type="ORF">P170DRAFT_481366</name>
</gene>